<gene>
    <name evidence="3" type="ORF">HMPREF1650_09295</name>
</gene>
<dbReference type="PANTHER" id="PTHR43428">
    <property type="entry name" value="ARSENATE REDUCTASE"/>
    <property type="match status" value="1"/>
</dbReference>
<dbReference type="GO" id="GO:0046685">
    <property type="term" value="P:response to arsenic-containing substance"/>
    <property type="evidence" value="ECO:0007669"/>
    <property type="project" value="UniProtKB-KW"/>
</dbReference>
<evidence type="ECO:0000313" key="4">
    <source>
        <dbReference type="Proteomes" id="UP000029548"/>
    </source>
</evidence>
<dbReference type="AlphaFoldDB" id="A0A095ZBM3"/>
<dbReference type="PANTHER" id="PTHR43428:SF1">
    <property type="entry name" value="ARSENATE REDUCTASE"/>
    <property type="match status" value="1"/>
</dbReference>
<dbReference type="eggNOG" id="COG0394">
    <property type="taxonomic scope" value="Bacteria"/>
</dbReference>
<accession>A0A095ZBM3</accession>
<comment type="caution">
    <text evidence="3">The sequence shown here is derived from an EMBL/GenBank/DDBJ whole genome shotgun (WGS) entry which is preliminary data.</text>
</comment>
<organism evidence="3 4">
    <name type="scientific">Corynebacterium freneyi DNF00450</name>
    <dbReference type="NCBI Taxonomy" id="1287475"/>
    <lineage>
        <taxon>Bacteria</taxon>
        <taxon>Bacillati</taxon>
        <taxon>Actinomycetota</taxon>
        <taxon>Actinomycetes</taxon>
        <taxon>Mycobacteriales</taxon>
        <taxon>Corynebacteriaceae</taxon>
        <taxon>Corynebacterium</taxon>
    </lineage>
</organism>
<dbReference type="InterPro" id="IPR023485">
    <property type="entry name" value="Ptyr_pPase"/>
</dbReference>
<dbReference type="EMBL" id="JRNE01000059">
    <property type="protein sequence ID" value="KGF16127.1"/>
    <property type="molecule type" value="Genomic_DNA"/>
</dbReference>
<feature type="domain" description="Phosphotyrosine protein phosphatase I" evidence="2">
    <location>
        <begin position="5"/>
        <end position="137"/>
    </location>
</feature>
<keyword evidence="1" id="KW-0059">Arsenical resistance</keyword>
<evidence type="ECO:0000259" key="2">
    <source>
        <dbReference type="SMART" id="SM00226"/>
    </source>
</evidence>
<dbReference type="SMART" id="SM00226">
    <property type="entry name" value="LMWPc"/>
    <property type="match status" value="1"/>
</dbReference>
<dbReference type="SUPFAM" id="SSF52788">
    <property type="entry name" value="Phosphotyrosine protein phosphatases I"/>
    <property type="match status" value="1"/>
</dbReference>
<evidence type="ECO:0000313" key="3">
    <source>
        <dbReference type="EMBL" id="KGF16127.1"/>
    </source>
</evidence>
<reference evidence="3 4" key="1">
    <citation type="submission" date="2014-07" db="EMBL/GenBank/DDBJ databases">
        <authorList>
            <person name="McCorrison J."/>
            <person name="Sanka R."/>
            <person name="Torralba M."/>
            <person name="Gillis M."/>
            <person name="Haft D.H."/>
            <person name="Methe B."/>
            <person name="Sutton G."/>
            <person name="Nelson K.E."/>
        </authorList>
    </citation>
    <scope>NUCLEOTIDE SEQUENCE [LARGE SCALE GENOMIC DNA]</scope>
    <source>
        <strain evidence="3 4">DNF00450</strain>
    </source>
</reference>
<dbReference type="RefSeq" id="WP_035122781.1">
    <property type="nucleotide sequence ID" value="NZ_JRNE01000059.1"/>
</dbReference>
<dbReference type="Gene3D" id="3.40.50.2300">
    <property type="match status" value="1"/>
</dbReference>
<dbReference type="InterPro" id="IPR036196">
    <property type="entry name" value="Ptyr_pPase_sf"/>
</dbReference>
<evidence type="ECO:0000256" key="1">
    <source>
        <dbReference type="ARBA" id="ARBA00022849"/>
    </source>
</evidence>
<proteinExistence type="predicted"/>
<sequence>MSDKPTVYFLCNTNGGKSQMAEAIMRLRADEAGHDIDVRSAGLTPASTINADSAASVSEIGADMTCGTPTAIDDDVLRTADCVIIVGGADVPARDGMKATIERWDIDEPSLRGIDGEERMNLIRDDIDGRVLELLDDM</sequence>
<name>A0A095ZBM3_9CORY</name>
<protein>
    <recommendedName>
        <fullName evidence="2">Phosphotyrosine protein phosphatase I domain-containing protein</fullName>
    </recommendedName>
</protein>
<dbReference type="Pfam" id="PF01451">
    <property type="entry name" value="LMWPc"/>
    <property type="match status" value="1"/>
</dbReference>
<dbReference type="Proteomes" id="UP000029548">
    <property type="component" value="Unassembled WGS sequence"/>
</dbReference>